<protein>
    <submittedName>
        <fullName evidence="2">Uncharacterized protein</fullName>
    </submittedName>
</protein>
<accession>A0A6C0E7Z5</accession>
<name>A0A6C0E7Z5_9ZZZZ</name>
<reference evidence="2" key="1">
    <citation type="journal article" date="2020" name="Nature">
        <title>Giant virus diversity and host interactions through global metagenomics.</title>
        <authorList>
            <person name="Schulz F."/>
            <person name="Roux S."/>
            <person name="Paez-Espino D."/>
            <person name="Jungbluth S."/>
            <person name="Walsh D.A."/>
            <person name="Denef V.J."/>
            <person name="McMahon K.D."/>
            <person name="Konstantinidis K.T."/>
            <person name="Eloe-Fadrosh E.A."/>
            <person name="Kyrpides N.C."/>
            <person name="Woyke T."/>
        </authorList>
    </citation>
    <scope>NUCLEOTIDE SEQUENCE</scope>
    <source>
        <strain evidence="2">GVMAG-M-3300023179-138</strain>
    </source>
</reference>
<dbReference type="AlphaFoldDB" id="A0A6C0E7Z5"/>
<keyword evidence="1" id="KW-0812">Transmembrane</keyword>
<sequence>MLARTPLFQFLGAIIVLLVTDYMPAAGVVAFIIWVAWIYSAMSKKSYAKVDGQGETAARAPVYGDAA</sequence>
<proteinExistence type="predicted"/>
<organism evidence="2">
    <name type="scientific">viral metagenome</name>
    <dbReference type="NCBI Taxonomy" id="1070528"/>
    <lineage>
        <taxon>unclassified sequences</taxon>
        <taxon>metagenomes</taxon>
        <taxon>organismal metagenomes</taxon>
    </lineage>
</organism>
<keyword evidence="1" id="KW-0472">Membrane</keyword>
<evidence type="ECO:0000256" key="1">
    <source>
        <dbReference type="SAM" id="Phobius"/>
    </source>
</evidence>
<feature type="transmembrane region" description="Helical" evidence="1">
    <location>
        <begin position="6"/>
        <end position="39"/>
    </location>
</feature>
<keyword evidence="1" id="KW-1133">Transmembrane helix</keyword>
<dbReference type="EMBL" id="MN739744">
    <property type="protein sequence ID" value="QHT24369.1"/>
    <property type="molecule type" value="Genomic_DNA"/>
</dbReference>
<evidence type="ECO:0000313" key="2">
    <source>
        <dbReference type="EMBL" id="QHT24369.1"/>
    </source>
</evidence>